<reference evidence="3 4" key="1">
    <citation type="submission" date="2020-04" db="EMBL/GenBank/DDBJ databases">
        <title>Flammeovirga sp. SR4, a novel species isolated from seawater.</title>
        <authorList>
            <person name="Wang X."/>
        </authorList>
    </citation>
    <scope>NUCLEOTIDE SEQUENCE [LARGE SCALE GENOMIC DNA]</scope>
    <source>
        <strain evidence="3 4">ATCC 23126</strain>
    </source>
</reference>
<evidence type="ECO:0000259" key="2">
    <source>
        <dbReference type="PROSITE" id="PS51733"/>
    </source>
</evidence>
<comment type="caution">
    <text evidence="3">The sequence shown here is derived from an EMBL/GenBank/DDBJ whole genome shotgun (WGS) entry which is preliminary data.</text>
</comment>
<dbReference type="SUPFAM" id="SSF55681">
    <property type="entry name" value="Class II aaRS and biotin synthetases"/>
    <property type="match status" value="1"/>
</dbReference>
<keyword evidence="1 3" id="KW-0436">Ligase</keyword>
<dbReference type="InterPro" id="IPR004408">
    <property type="entry name" value="Biotin_CoA_COase_ligase"/>
</dbReference>
<sequence length="260" mass="29448">MYKISANTSFIGKSVIYMPSCHSTNDHVGTLLSQDKNLKEGTIVLTPEQTKGRGQRGNTWESNPNENITASFLLRPQFITARNQFQLNVAISLGVFDTIHHLAPSGTKIKWPNDILVKNKKVGGILIENFIVGQNISHSIIGIGLNINQESFVGDFPATSLFMESNKKFQVPRVIETLLENIENRYLMLKNEGYDRLRQEYYSHLFWYHETGSFQEILPNGEINIFEGQILGVNENGCLSIGDESGKIRHFGFKEVKHLY</sequence>
<evidence type="ECO:0000313" key="3">
    <source>
        <dbReference type="EMBL" id="NME66356.1"/>
    </source>
</evidence>
<protein>
    <submittedName>
        <fullName evidence="3">Biotin--[acetyl-CoA-carboxylase] ligase</fullName>
        <ecNumber evidence="3">6.3.4.15</ecNumber>
    </submittedName>
</protein>
<evidence type="ECO:0000313" key="4">
    <source>
        <dbReference type="Proteomes" id="UP000576082"/>
    </source>
</evidence>
<dbReference type="AlphaFoldDB" id="A0A7X9NYQ4"/>
<organism evidence="3 4">
    <name type="scientific">Flammeovirga aprica JL-4</name>
    <dbReference type="NCBI Taxonomy" id="694437"/>
    <lineage>
        <taxon>Bacteria</taxon>
        <taxon>Pseudomonadati</taxon>
        <taxon>Bacteroidota</taxon>
        <taxon>Cytophagia</taxon>
        <taxon>Cytophagales</taxon>
        <taxon>Flammeovirgaceae</taxon>
        <taxon>Flammeovirga</taxon>
    </lineage>
</organism>
<accession>A0A7X9NYQ4</accession>
<dbReference type="PANTHER" id="PTHR12835">
    <property type="entry name" value="BIOTIN PROTEIN LIGASE"/>
    <property type="match status" value="1"/>
</dbReference>
<dbReference type="GO" id="GO:0004077">
    <property type="term" value="F:biotin--[biotin carboxyl-carrier protein] ligase activity"/>
    <property type="evidence" value="ECO:0007669"/>
    <property type="project" value="UniProtKB-EC"/>
</dbReference>
<proteinExistence type="predicted"/>
<dbReference type="Proteomes" id="UP000576082">
    <property type="component" value="Unassembled WGS sequence"/>
</dbReference>
<evidence type="ECO:0000256" key="1">
    <source>
        <dbReference type="ARBA" id="ARBA00022598"/>
    </source>
</evidence>
<dbReference type="CDD" id="cd16442">
    <property type="entry name" value="BPL"/>
    <property type="match status" value="1"/>
</dbReference>
<dbReference type="PROSITE" id="PS51733">
    <property type="entry name" value="BPL_LPL_CATALYTIC"/>
    <property type="match status" value="1"/>
</dbReference>
<dbReference type="Gene3D" id="3.30.930.10">
    <property type="entry name" value="Bira Bifunctional Protein, Domain 2"/>
    <property type="match status" value="1"/>
</dbReference>
<dbReference type="InterPro" id="IPR004143">
    <property type="entry name" value="BPL_LPL_catalytic"/>
</dbReference>
<gene>
    <name evidence="3" type="ORF">HHU12_00100</name>
</gene>
<dbReference type="EC" id="6.3.4.15" evidence="3"/>
<keyword evidence="4" id="KW-1185">Reference proteome</keyword>
<name>A0A7X9NYQ4_9BACT</name>
<dbReference type="RefSeq" id="WP_169654134.1">
    <property type="nucleotide sequence ID" value="NZ_JABANE010000001.1"/>
</dbReference>
<dbReference type="InterPro" id="IPR045864">
    <property type="entry name" value="aa-tRNA-synth_II/BPL/LPL"/>
</dbReference>
<dbReference type="NCBIfam" id="TIGR00121">
    <property type="entry name" value="birA_ligase"/>
    <property type="match status" value="1"/>
</dbReference>
<dbReference type="EMBL" id="JABANE010000001">
    <property type="protein sequence ID" value="NME66356.1"/>
    <property type="molecule type" value="Genomic_DNA"/>
</dbReference>
<dbReference type="GO" id="GO:0005737">
    <property type="term" value="C:cytoplasm"/>
    <property type="evidence" value="ECO:0007669"/>
    <property type="project" value="TreeGrafter"/>
</dbReference>
<dbReference type="PANTHER" id="PTHR12835:SF5">
    <property type="entry name" value="BIOTIN--PROTEIN LIGASE"/>
    <property type="match status" value="1"/>
</dbReference>
<feature type="domain" description="BPL/LPL catalytic" evidence="2">
    <location>
        <begin position="16"/>
        <end position="190"/>
    </location>
</feature>
<dbReference type="Pfam" id="PF03099">
    <property type="entry name" value="BPL_LplA_LipB"/>
    <property type="match status" value="1"/>
</dbReference>